<dbReference type="Pfam" id="PF00665">
    <property type="entry name" value="rve"/>
    <property type="match status" value="1"/>
</dbReference>
<dbReference type="InterPro" id="IPR036397">
    <property type="entry name" value="RNaseH_sf"/>
</dbReference>
<dbReference type="GO" id="GO:0003676">
    <property type="term" value="F:nucleic acid binding"/>
    <property type="evidence" value="ECO:0007669"/>
    <property type="project" value="InterPro"/>
</dbReference>
<feature type="compositionally biased region" description="Basic and acidic residues" evidence="9">
    <location>
        <begin position="40"/>
        <end position="50"/>
    </location>
</feature>
<dbReference type="Pfam" id="PF00078">
    <property type="entry name" value="RVT_1"/>
    <property type="match status" value="1"/>
</dbReference>
<dbReference type="EC" id="2.7.7.49" evidence="1"/>
<dbReference type="InterPro" id="IPR021109">
    <property type="entry name" value="Peptidase_aspartic_dom_sf"/>
</dbReference>
<dbReference type="GO" id="GO:0005634">
    <property type="term" value="C:nucleus"/>
    <property type="evidence" value="ECO:0007669"/>
    <property type="project" value="UniProtKB-ARBA"/>
</dbReference>
<dbReference type="GO" id="GO:0003964">
    <property type="term" value="F:RNA-directed DNA polymerase activity"/>
    <property type="evidence" value="ECO:0007669"/>
    <property type="project" value="UniProtKB-KW"/>
</dbReference>
<feature type="region of interest" description="Disordered" evidence="9">
    <location>
        <begin position="16"/>
        <end position="52"/>
    </location>
</feature>
<dbReference type="SUPFAM" id="SSF56672">
    <property type="entry name" value="DNA/RNA polymerases"/>
    <property type="match status" value="1"/>
</dbReference>
<evidence type="ECO:0000256" key="8">
    <source>
        <dbReference type="ARBA" id="ARBA00022918"/>
    </source>
</evidence>
<reference evidence="12" key="1">
    <citation type="submission" date="2020-12" db="EMBL/GenBank/DDBJ databases">
        <title>Metabolic potential, ecology and presence of endohyphal bacteria is reflected in genomic diversity of Mucoromycotina.</title>
        <authorList>
            <person name="Muszewska A."/>
            <person name="Okrasinska A."/>
            <person name="Steczkiewicz K."/>
            <person name="Drgas O."/>
            <person name="Orlowska M."/>
            <person name="Perlinska-Lenart U."/>
            <person name="Aleksandrzak-Piekarczyk T."/>
            <person name="Szatraj K."/>
            <person name="Zielenkiewicz U."/>
            <person name="Pilsyk S."/>
            <person name="Malc E."/>
            <person name="Mieczkowski P."/>
            <person name="Kruszewska J.S."/>
            <person name="Biernat P."/>
            <person name="Pawlowska J."/>
        </authorList>
    </citation>
    <scope>NUCLEOTIDE SEQUENCE</scope>
    <source>
        <strain evidence="12">WA0000017839</strain>
    </source>
</reference>
<dbReference type="InterPro" id="IPR041588">
    <property type="entry name" value="Integrase_H2C2"/>
</dbReference>
<dbReference type="PANTHER" id="PTHR37984">
    <property type="entry name" value="PROTEIN CBG26694"/>
    <property type="match status" value="1"/>
</dbReference>
<dbReference type="PROSITE" id="PS50994">
    <property type="entry name" value="INTEGRASE"/>
    <property type="match status" value="1"/>
</dbReference>
<organism evidence="12 13">
    <name type="scientific">Mucor saturninus</name>
    <dbReference type="NCBI Taxonomy" id="64648"/>
    <lineage>
        <taxon>Eukaryota</taxon>
        <taxon>Fungi</taxon>
        <taxon>Fungi incertae sedis</taxon>
        <taxon>Mucoromycota</taxon>
        <taxon>Mucoromycotina</taxon>
        <taxon>Mucoromycetes</taxon>
        <taxon>Mucorales</taxon>
        <taxon>Mucorineae</taxon>
        <taxon>Mucoraceae</taxon>
        <taxon>Mucor</taxon>
    </lineage>
</organism>
<comment type="caution">
    <text evidence="12">The sequence shown here is derived from an EMBL/GenBank/DDBJ whole genome shotgun (WGS) entry which is preliminary data.</text>
</comment>
<dbReference type="Gene3D" id="3.30.70.270">
    <property type="match status" value="2"/>
</dbReference>
<dbReference type="GO" id="GO:0015074">
    <property type="term" value="P:DNA integration"/>
    <property type="evidence" value="ECO:0007669"/>
    <property type="project" value="InterPro"/>
</dbReference>
<dbReference type="GO" id="GO:0004519">
    <property type="term" value="F:endonuclease activity"/>
    <property type="evidence" value="ECO:0007669"/>
    <property type="project" value="UniProtKB-KW"/>
</dbReference>
<keyword evidence="5" id="KW-0645">Protease</keyword>
<evidence type="ECO:0000256" key="5">
    <source>
        <dbReference type="ARBA" id="ARBA00022750"/>
    </source>
</evidence>
<dbReference type="InterPro" id="IPR001969">
    <property type="entry name" value="Aspartic_peptidase_AS"/>
</dbReference>
<protein>
    <recommendedName>
        <fullName evidence="1">RNA-directed DNA polymerase</fullName>
        <ecNumber evidence="1">2.7.7.49</ecNumber>
    </recommendedName>
</protein>
<dbReference type="Gene3D" id="1.10.340.70">
    <property type="match status" value="1"/>
</dbReference>
<gene>
    <name evidence="12" type="ORF">INT47_007231</name>
</gene>
<dbReference type="GO" id="GO:0004190">
    <property type="term" value="F:aspartic-type endopeptidase activity"/>
    <property type="evidence" value="ECO:0007669"/>
    <property type="project" value="UniProtKB-KW"/>
</dbReference>
<proteinExistence type="predicted"/>
<dbReference type="InterPro" id="IPR001584">
    <property type="entry name" value="Integrase_cat-core"/>
</dbReference>
<dbReference type="AlphaFoldDB" id="A0A8H7QDT9"/>
<feature type="non-terminal residue" evidence="12">
    <location>
        <position position="1241"/>
    </location>
</feature>
<dbReference type="InterPro" id="IPR041373">
    <property type="entry name" value="RT_RNaseH"/>
</dbReference>
<evidence type="ECO:0000256" key="7">
    <source>
        <dbReference type="ARBA" id="ARBA00022801"/>
    </source>
</evidence>
<evidence type="ECO:0000313" key="13">
    <source>
        <dbReference type="Proteomes" id="UP000603453"/>
    </source>
</evidence>
<keyword evidence="6" id="KW-0255">Endonuclease</keyword>
<evidence type="ECO:0000259" key="10">
    <source>
        <dbReference type="PROSITE" id="PS50878"/>
    </source>
</evidence>
<dbReference type="CDD" id="cd01647">
    <property type="entry name" value="RT_LTR"/>
    <property type="match status" value="1"/>
</dbReference>
<keyword evidence="4" id="KW-0540">Nuclease</keyword>
<evidence type="ECO:0000256" key="9">
    <source>
        <dbReference type="SAM" id="MobiDB-lite"/>
    </source>
</evidence>
<keyword evidence="7" id="KW-0378">Hydrolase</keyword>
<dbReference type="Gene3D" id="3.10.10.10">
    <property type="entry name" value="HIV Type 1 Reverse Transcriptase, subunit A, domain 1"/>
    <property type="match status" value="1"/>
</dbReference>
<keyword evidence="2" id="KW-0808">Transferase</keyword>
<keyword evidence="5" id="KW-0064">Aspartyl protease</keyword>
<feature type="domain" description="Integrase catalytic" evidence="11">
    <location>
        <begin position="945"/>
        <end position="1105"/>
    </location>
</feature>
<dbReference type="InterPro" id="IPR000477">
    <property type="entry name" value="RT_dom"/>
</dbReference>
<dbReference type="Gene3D" id="2.40.70.10">
    <property type="entry name" value="Acid Proteases"/>
    <property type="match status" value="1"/>
</dbReference>
<keyword evidence="8" id="KW-0695">RNA-directed DNA polymerase</keyword>
<dbReference type="InterPro" id="IPR043128">
    <property type="entry name" value="Rev_trsase/Diguanyl_cyclase"/>
</dbReference>
<dbReference type="CDD" id="cd09274">
    <property type="entry name" value="RNase_HI_RT_Ty3"/>
    <property type="match status" value="1"/>
</dbReference>
<dbReference type="Proteomes" id="UP000603453">
    <property type="component" value="Unassembled WGS sequence"/>
</dbReference>
<feature type="domain" description="Reverse transcriptase" evidence="10">
    <location>
        <begin position="382"/>
        <end position="568"/>
    </location>
</feature>
<sequence length="1241" mass="144044">MNDGFYYSDNYDYDNEQQHDYYPQSHSSSHPNSTPTPQHIMDKSNNKDKNSTQYSPEPFILYAVLPSSASFVRPLQLDKNMTQKDVEFMLNADSTPNKLPLYRILINGHPCKVLIDSGASANYIHPRLLPYVSNTTPTMQGQSVETANGQLTAISKIASFSIALGNYTDRIEAYVFDTKFDIILGRSWLSQVQPIPNWHTGEWQIRIRNDPYRVTVISPLKIQLRHEINELSIKTSNQLESEQDKPKISDASNNTNNDLDFLLTAKQLDNLFKKNKVEECFYIDISAIYSPEELNVMMDAESKTVLTDEEATMKRMNEEWCLEFATAYPKVFKGCIDSLPPMRESVEDMIVLEPGAKLESRAPYKMSPLELRELRRQLDLLLDQGLIEPTSSKYGSPVLFVKRAAEGNQPAKLRMVCDFRSVNKATISQRIPVPRIDECLEQLHGAHFFTSLDLQSGFHQQRLTESDAEKTTINTRYGQFRWKVIAFGLRNSGAQFMKMMTSVLKEYIDKICIVYIDDILIFTKDKDIAVHKQHVHLIMQKLDEAGLIVNRNKCKFNRKQLTFLGYDIIANVGVFPSKQKVEAITSWPTPKTVQDVRKFIAAPITDLTKGGGFKRRDINWSNECQISFDKIKQMITSAPVLLTPCMNRPFRIETDSSDFGCGAVLLQQDPEDNNQWKPLAYESHKFSTQERAYPAQEREYLGILHALRTWRCFIDGNEYEVYTDHLPLKYYQDTSKISPRLVRWMSELSMFSPKIIYKQGVDNIVPDFLSRRDGSNCTPNDISFEPRYLYDSPDTCAAVNLLNNDRSDDPLITDPLQDWPLHYFKNEDEWPDHFKTQLKQQQDRFMVKDNHVWRQFVDKSKTTADMPVKEIWVKFIPFKRRADLVEDFHRGFGHQGKITINQLMKTRFWWPKMLNDITNWLSQCPECQLHSRKEKNVHHAPMKPLEVPPPFSRWHLDFIGELPLTKNGNKWIIMAVDYNTNWPIAKALPVASASAIVKFIYEEIVMRFSCPVEIVTDRGANFMSKILKQYMAKIKSHHIFTSAFHPRTNSKCERLNQTFKHMLTKYVKGEVHSWDEYLESALFSCRIRKHATTGLSPFFMTYGVNPVLPGDLLRPFMDPLTEEDPELIAEDALTHLRYLREQRFQAEDRLKVQAEKDKEKWDALIKGQETQTFKINEYVMLRHESKKGLEFNWMGPYQVLKHNLDFNTYQIKEVDGKVYSSWVHTDRLHPVKYDGSPIDKA</sequence>
<dbReference type="PANTHER" id="PTHR37984:SF5">
    <property type="entry name" value="PROTEIN NYNRIN-LIKE"/>
    <property type="match status" value="1"/>
</dbReference>
<dbReference type="PROSITE" id="PS50878">
    <property type="entry name" value="RT_POL"/>
    <property type="match status" value="1"/>
</dbReference>
<dbReference type="EMBL" id="JAEPRD010000615">
    <property type="protein sequence ID" value="KAG2190602.1"/>
    <property type="molecule type" value="Genomic_DNA"/>
</dbReference>
<dbReference type="InterPro" id="IPR012337">
    <property type="entry name" value="RNaseH-like_sf"/>
</dbReference>
<dbReference type="OrthoDB" id="2232212at2759"/>
<evidence type="ECO:0000256" key="4">
    <source>
        <dbReference type="ARBA" id="ARBA00022722"/>
    </source>
</evidence>
<feature type="compositionally biased region" description="Low complexity" evidence="9">
    <location>
        <begin position="20"/>
        <end position="39"/>
    </location>
</feature>
<evidence type="ECO:0000259" key="11">
    <source>
        <dbReference type="PROSITE" id="PS50994"/>
    </source>
</evidence>
<dbReference type="CDD" id="cd00303">
    <property type="entry name" value="retropepsin_like"/>
    <property type="match status" value="1"/>
</dbReference>
<evidence type="ECO:0000256" key="1">
    <source>
        <dbReference type="ARBA" id="ARBA00012493"/>
    </source>
</evidence>
<dbReference type="SUPFAM" id="SSF53098">
    <property type="entry name" value="Ribonuclease H-like"/>
    <property type="match status" value="1"/>
</dbReference>
<dbReference type="SUPFAM" id="SSF50630">
    <property type="entry name" value="Acid proteases"/>
    <property type="match status" value="1"/>
</dbReference>
<dbReference type="Pfam" id="PF17917">
    <property type="entry name" value="RT_RNaseH"/>
    <property type="match status" value="1"/>
</dbReference>
<dbReference type="Pfam" id="PF17921">
    <property type="entry name" value="Integrase_H2C2"/>
    <property type="match status" value="1"/>
</dbReference>
<dbReference type="PROSITE" id="PS00141">
    <property type="entry name" value="ASP_PROTEASE"/>
    <property type="match status" value="1"/>
</dbReference>
<evidence type="ECO:0000256" key="2">
    <source>
        <dbReference type="ARBA" id="ARBA00022679"/>
    </source>
</evidence>
<dbReference type="Gene3D" id="3.30.420.10">
    <property type="entry name" value="Ribonuclease H-like superfamily/Ribonuclease H"/>
    <property type="match status" value="1"/>
</dbReference>
<dbReference type="GO" id="GO:0006508">
    <property type="term" value="P:proteolysis"/>
    <property type="evidence" value="ECO:0007669"/>
    <property type="project" value="InterPro"/>
</dbReference>
<evidence type="ECO:0000313" key="12">
    <source>
        <dbReference type="EMBL" id="KAG2190602.1"/>
    </source>
</evidence>
<keyword evidence="13" id="KW-1185">Reference proteome</keyword>
<evidence type="ECO:0000256" key="3">
    <source>
        <dbReference type="ARBA" id="ARBA00022695"/>
    </source>
</evidence>
<dbReference type="InterPro" id="IPR050951">
    <property type="entry name" value="Retrovirus_Pol_polyprotein"/>
</dbReference>
<evidence type="ECO:0000256" key="6">
    <source>
        <dbReference type="ARBA" id="ARBA00022759"/>
    </source>
</evidence>
<name>A0A8H7QDT9_9FUNG</name>
<dbReference type="InterPro" id="IPR043502">
    <property type="entry name" value="DNA/RNA_pol_sf"/>
</dbReference>
<accession>A0A8H7QDT9</accession>
<keyword evidence="3" id="KW-0548">Nucleotidyltransferase</keyword>
<dbReference type="Pfam" id="PF13975">
    <property type="entry name" value="gag-asp_proteas"/>
    <property type="match status" value="1"/>
</dbReference>